<dbReference type="GO" id="GO:0006412">
    <property type="term" value="P:translation"/>
    <property type="evidence" value="ECO:0007669"/>
    <property type="project" value="UniProtKB-UniRule"/>
</dbReference>
<protein>
    <recommendedName>
        <fullName evidence="4 5">Large ribosomal subunit protein bL28</fullName>
    </recommendedName>
</protein>
<dbReference type="FunFam" id="2.30.170.40:FF:000001">
    <property type="entry name" value="50S ribosomal protein L28"/>
    <property type="match status" value="1"/>
</dbReference>
<dbReference type="NCBIfam" id="TIGR00009">
    <property type="entry name" value="L28"/>
    <property type="match status" value="1"/>
</dbReference>
<keyword evidence="2 5" id="KW-0689">Ribosomal protein</keyword>
<proteinExistence type="inferred from homology"/>
<dbReference type="GO" id="GO:0005840">
    <property type="term" value="C:ribosome"/>
    <property type="evidence" value="ECO:0007669"/>
    <property type="project" value="UniProtKB-KW"/>
</dbReference>
<comment type="similarity">
    <text evidence="1 5">Belongs to the bacterial ribosomal protein bL28 family.</text>
</comment>
<dbReference type="HAMAP" id="MF_00373">
    <property type="entry name" value="Ribosomal_bL28"/>
    <property type="match status" value="1"/>
</dbReference>
<evidence type="ECO:0000256" key="1">
    <source>
        <dbReference type="ARBA" id="ARBA00008760"/>
    </source>
</evidence>
<dbReference type="GO" id="GO:1990904">
    <property type="term" value="C:ribonucleoprotein complex"/>
    <property type="evidence" value="ECO:0007669"/>
    <property type="project" value="UniProtKB-KW"/>
</dbReference>
<keyword evidence="3 5" id="KW-0687">Ribonucleoprotein</keyword>
<dbReference type="InterPro" id="IPR034704">
    <property type="entry name" value="Ribosomal_bL28/bL31-like_sf"/>
</dbReference>
<name>A0A806KGV5_9BACT</name>
<dbReference type="SUPFAM" id="SSF143800">
    <property type="entry name" value="L28p-like"/>
    <property type="match status" value="1"/>
</dbReference>
<reference evidence="6" key="1">
    <citation type="submission" date="2012-03" db="EMBL/GenBank/DDBJ databases">
        <title>Functional metagenomics reveals considerable lignocellulase gene clusters in the gut microbiome of a wood-feeding higher termite.</title>
        <authorList>
            <person name="Liu N."/>
        </authorList>
    </citation>
    <scope>NUCLEOTIDE SEQUENCE</scope>
</reference>
<dbReference type="InterPro" id="IPR037147">
    <property type="entry name" value="Ribosomal_bL28_sf"/>
</dbReference>
<gene>
    <name evidence="5" type="primary">rpmB</name>
</gene>
<dbReference type="Gene3D" id="2.30.170.40">
    <property type="entry name" value="Ribosomal protein L28/L24"/>
    <property type="match status" value="1"/>
</dbReference>
<dbReference type="InterPro" id="IPR026569">
    <property type="entry name" value="Ribosomal_bL28"/>
</dbReference>
<dbReference type="PANTHER" id="PTHR13528">
    <property type="entry name" value="39S RIBOSOMAL PROTEIN L28, MITOCHONDRIAL"/>
    <property type="match status" value="1"/>
</dbReference>
<dbReference type="AlphaFoldDB" id="A0A806KGV5"/>
<dbReference type="PANTHER" id="PTHR13528:SF2">
    <property type="entry name" value="LARGE RIBOSOMAL SUBUNIT PROTEIN BL28M"/>
    <property type="match status" value="1"/>
</dbReference>
<evidence type="ECO:0000256" key="3">
    <source>
        <dbReference type="ARBA" id="ARBA00023274"/>
    </source>
</evidence>
<dbReference type="EMBL" id="JQ844185">
    <property type="protein sequence ID" value="AGS52203.1"/>
    <property type="molecule type" value="Genomic_DNA"/>
</dbReference>
<dbReference type="GO" id="GO:0003735">
    <property type="term" value="F:structural constituent of ribosome"/>
    <property type="evidence" value="ECO:0007669"/>
    <property type="project" value="InterPro"/>
</dbReference>
<dbReference type="InterPro" id="IPR001383">
    <property type="entry name" value="Ribosomal_bL28_bact-type"/>
</dbReference>
<sequence length="108" mass="12596">MIACLIYWQIYKYIKIHLDKSAKKCYIYSIFLEIAMSRICEVTGKKGLMGNRVSHSNRKKKVRLLPNLHNKKFFIPEENRWVSLRISSQGLRIIDKKGIQTVAAELGI</sequence>
<dbReference type="Pfam" id="PF00830">
    <property type="entry name" value="Ribosomal_L28"/>
    <property type="match status" value="1"/>
</dbReference>
<evidence type="ECO:0000256" key="4">
    <source>
        <dbReference type="ARBA" id="ARBA00035174"/>
    </source>
</evidence>
<evidence type="ECO:0000256" key="2">
    <source>
        <dbReference type="ARBA" id="ARBA00022980"/>
    </source>
</evidence>
<evidence type="ECO:0000256" key="5">
    <source>
        <dbReference type="HAMAP-Rule" id="MF_00373"/>
    </source>
</evidence>
<organism evidence="6">
    <name type="scientific">uncultured bacterium contig00052</name>
    <dbReference type="NCBI Taxonomy" id="1181536"/>
    <lineage>
        <taxon>Bacteria</taxon>
        <taxon>environmental samples</taxon>
    </lineage>
</organism>
<accession>A0A806KGV5</accession>
<evidence type="ECO:0000313" key="6">
    <source>
        <dbReference type="EMBL" id="AGS52203.1"/>
    </source>
</evidence>